<keyword evidence="4" id="KW-1185">Reference proteome</keyword>
<comment type="caution">
    <text evidence="3">The sequence shown here is derived from an EMBL/GenBank/DDBJ whole genome shotgun (WGS) entry which is preliminary data.</text>
</comment>
<dbReference type="Gramene" id="PRQ22562">
    <property type="protein sequence ID" value="PRQ22562"/>
    <property type="gene ID" value="RchiOBHm_Chr6g0251671"/>
</dbReference>
<feature type="transmembrane region" description="Helical" evidence="2">
    <location>
        <begin position="90"/>
        <end position="110"/>
    </location>
</feature>
<evidence type="ECO:0000256" key="1">
    <source>
        <dbReference type="SAM" id="MobiDB-lite"/>
    </source>
</evidence>
<feature type="transmembrane region" description="Helical" evidence="2">
    <location>
        <begin position="60"/>
        <end position="78"/>
    </location>
</feature>
<dbReference type="EMBL" id="PDCK01000044">
    <property type="protein sequence ID" value="PRQ22562.1"/>
    <property type="molecule type" value="Genomic_DNA"/>
</dbReference>
<feature type="transmembrane region" description="Helical" evidence="2">
    <location>
        <begin position="34"/>
        <end position="54"/>
    </location>
</feature>
<keyword evidence="2" id="KW-1133">Transmembrane helix</keyword>
<proteinExistence type="predicted"/>
<gene>
    <name evidence="3" type="ORF">RchiOBHm_Chr6g0251671</name>
</gene>
<sequence length="126" mass="13838">MLAPLIENGGEAGRVGENQPERIPTEPQRIFHKLNAVAVMVLLVIIFSLQYFLINGYITLLLVSVVLAGALEVPGNALRSVESDSFKVKFCFLFYGSLSLYLIIYFGIYFNRSCVCALVCATGARA</sequence>
<keyword evidence="2" id="KW-0812">Transmembrane</keyword>
<keyword evidence="2" id="KW-0472">Membrane</keyword>
<evidence type="ECO:0000313" key="3">
    <source>
        <dbReference type="EMBL" id="PRQ22562.1"/>
    </source>
</evidence>
<organism evidence="3 4">
    <name type="scientific">Rosa chinensis</name>
    <name type="common">China rose</name>
    <dbReference type="NCBI Taxonomy" id="74649"/>
    <lineage>
        <taxon>Eukaryota</taxon>
        <taxon>Viridiplantae</taxon>
        <taxon>Streptophyta</taxon>
        <taxon>Embryophyta</taxon>
        <taxon>Tracheophyta</taxon>
        <taxon>Spermatophyta</taxon>
        <taxon>Magnoliopsida</taxon>
        <taxon>eudicotyledons</taxon>
        <taxon>Gunneridae</taxon>
        <taxon>Pentapetalae</taxon>
        <taxon>rosids</taxon>
        <taxon>fabids</taxon>
        <taxon>Rosales</taxon>
        <taxon>Rosaceae</taxon>
        <taxon>Rosoideae</taxon>
        <taxon>Rosoideae incertae sedis</taxon>
        <taxon>Rosa</taxon>
    </lineage>
</organism>
<reference evidence="3 4" key="1">
    <citation type="journal article" date="2018" name="Nat. Genet.">
        <title>The Rosa genome provides new insights in the design of modern roses.</title>
        <authorList>
            <person name="Bendahmane M."/>
        </authorList>
    </citation>
    <scope>NUCLEOTIDE SEQUENCE [LARGE SCALE GENOMIC DNA]</scope>
    <source>
        <strain evidence="4">cv. Old Blush</strain>
    </source>
</reference>
<evidence type="ECO:0000313" key="4">
    <source>
        <dbReference type="Proteomes" id="UP000238479"/>
    </source>
</evidence>
<dbReference type="Proteomes" id="UP000238479">
    <property type="component" value="Chromosome 6"/>
</dbReference>
<evidence type="ECO:0000256" key="2">
    <source>
        <dbReference type="SAM" id="Phobius"/>
    </source>
</evidence>
<name>A0A2P6PKV6_ROSCH</name>
<protein>
    <submittedName>
        <fullName evidence="3">Uncharacterized protein</fullName>
    </submittedName>
</protein>
<accession>A0A2P6PKV6</accession>
<feature type="region of interest" description="Disordered" evidence="1">
    <location>
        <begin position="1"/>
        <end position="21"/>
    </location>
</feature>
<dbReference type="AlphaFoldDB" id="A0A2P6PKV6"/>